<sequence length="268" mass="30051">MRFWVAQVGVFFCLSLAIAQPAIASAPPIKVCDDVAEWPPFTYRQRGPNGEVQAVVQGFSVDVLRQILSARGRSFQIELLPWLRCLREVESGTVHLALNASANAERAKQFRLSLPYYGTTHSYFYSRRRFPKGLRIQHVDELKRYHLCGVHGYSYAAYGLSNNQIDQGAFKFSQVVAKLHAQRCDVGIEKYEAVAGARLVGPDLLADPDLGHGQIPGLDGGEFHMLISRSHPEGEALHALINQGITQLKESGQMRTLWRRYLPNSPYE</sequence>
<feature type="chain" id="PRO_5032515437" evidence="2">
    <location>
        <begin position="25"/>
        <end position="268"/>
    </location>
</feature>
<comment type="caution">
    <text evidence="4">The sequence shown here is derived from an EMBL/GenBank/DDBJ whole genome shotgun (WGS) entry which is preliminary data.</text>
</comment>
<accession>A0A840S7U6</accession>
<keyword evidence="5" id="KW-1185">Reference proteome</keyword>
<name>A0A840S7U6_9BURK</name>
<feature type="domain" description="Solute-binding protein family 3/N-terminal" evidence="3">
    <location>
        <begin position="28"/>
        <end position="265"/>
    </location>
</feature>
<proteinExistence type="predicted"/>
<dbReference type="RefSeq" id="WP_138856508.1">
    <property type="nucleotide sequence ID" value="NZ_CP040709.1"/>
</dbReference>
<reference evidence="4 5" key="1">
    <citation type="submission" date="2020-08" db="EMBL/GenBank/DDBJ databases">
        <title>Genomic Encyclopedia of Type Strains, Phase IV (KMG-IV): sequencing the most valuable type-strain genomes for metagenomic binning, comparative biology and taxonomic classification.</title>
        <authorList>
            <person name="Goeker M."/>
        </authorList>
    </citation>
    <scope>NUCLEOTIDE SEQUENCE [LARGE SCALE GENOMIC DNA]</scope>
    <source>
        <strain evidence="4 5">DSM 23958</strain>
    </source>
</reference>
<dbReference type="SUPFAM" id="SSF53850">
    <property type="entry name" value="Periplasmic binding protein-like II"/>
    <property type="match status" value="1"/>
</dbReference>
<protein>
    <submittedName>
        <fullName evidence="4">Polar amino acid transport system substrate-binding protein</fullName>
    </submittedName>
</protein>
<evidence type="ECO:0000256" key="2">
    <source>
        <dbReference type="SAM" id="SignalP"/>
    </source>
</evidence>
<dbReference type="Proteomes" id="UP000554837">
    <property type="component" value="Unassembled WGS sequence"/>
</dbReference>
<dbReference type="SMART" id="SM00062">
    <property type="entry name" value="PBPb"/>
    <property type="match status" value="1"/>
</dbReference>
<feature type="signal peptide" evidence="2">
    <location>
        <begin position="1"/>
        <end position="24"/>
    </location>
</feature>
<evidence type="ECO:0000259" key="3">
    <source>
        <dbReference type="SMART" id="SM00062"/>
    </source>
</evidence>
<dbReference type="PANTHER" id="PTHR35936:SF25">
    <property type="entry name" value="ABC TRANSPORTER SUBSTRATE-BINDING PROTEIN"/>
    <property type="match status" value="1"/>
</dbReference>
<dbReference type="Pfam" id="PF00497">
    <property type="entry name" value="SBP_bac_3"/>
    <property type="match status" value="1"/>
</dbReference>
<dbReference type="PANTHER" id="PTHR35936">
    <property type="entry name" value="MEMBRANE-BOUND LYTIC MUREIN TRANSGLYCOSYLASE F"/>
    <property type="match status" value="1"/>
</dbReference>
<dbReference type="OrthoDB" id="8779113at2"/>
<dbReference type="EMBL" id="JACHHO010000004">
    <property type="protein sequence ID" value="MBB5205568.1"/>
    <property type="molecule type" value="Genomic_DNA"/>
</dbReference>
<evidence type="ECO:0000313" key="5">
    <source>
        <dbReference type="Proteomes" id="UP000554837"/>
    </source>
</evidence>
<dbReference type="Gene3D" id="3.40.190.10">
    <property type="entry name" value="Periplasmic binding protein-like II"/>
    <property type="match status" value="2"/>
</dbReference>
<organism evidence="4 5">
    <name type="scientific">Inhella inkyongensis</name>
    <dbReference type="NCBI Taxonomy" id="392593"/>
    <lineage>
        <taxon>Bacteria</taxon>
        <taxon>Pseudomonadati</taxon>
        <taxon>Pseudomonadota</taxon>
        <taxon>Betaproteobacteria</taxon>
        <taxon>Burkholderiales</taxon>
        <taxon>Sphaerotilaceae</taxon>
        <taxon>Inhella</taxon>
    </lineage>
</organism>
<dbReference type="AlphaFoldDB" id="A0A840S7U6"/>
<keyword evidence="1 2" id="KW-0732">Signal</keyword>
<evidence type="ECO:0000313" key="4">
    <source>
        <dbReference type="EMBL" id="MBB5205568.1"/>
    </source>
</evidence>
<gene>
    <name evidence="4" type="ORF">HNQ51_002887</name>
</gene>
<dbReference type="InterPro" id="IPR001638">
    <property type="entry name" value="Solute-binding_3/MltF_N"/>
</dbReference>
<evidence type="ECO:0000256" key="1">
    <source>
        <dbReference type="ARBA" id="ARBA00022729"/>
    </source>
</evidence>